<reference evidence="1 2" key="1">
    <citation type="submission" date="2018-06" db="EMBL/GenBank/DDBJ databases">
        <title>Genomic Encyclopedia of Archaeal and Bacterial Type Strains, Phase II (KMG-II): from individual species to whole genera.</title>
        <authorList>
            <person name="Goeker M."/>
        </authorList>
    </citation>
    <scope>NUCLEOTIDE SEQUENCE [LARGE SCALE GENOMIC DNA]</scope>
    <source>
        <strain evidence="1 2">JCM 11668</strain>
    </source>
</reference>
<keyword evidence="2" id="KW-1185">Reference proteome</keyword>
<evidence type="ECO:0000313" key="2">
    <source>
        <dbReference type="Proteomes" id="UP000248148"/>
    </source>
</evidence>
<gene>
    <name evidence="1" type="ORF">BJ122_102244</name>
</gene>
<comment type="caution">
    <text evidence="1">The sequence shown here is derived from an EMBL/GenBank/DDBJ whole genome shotgun (WGS) entry which is preliminary data.</text>
</comment>
<sequence length="66" mass="7056">MTISKLSPADLGILAAALDDARSQRLGDDGICDEIARAIIVNDIAHGDAAKKLAYEYVHSYIKARA</sequence>
<evidence type="ECO:0000313" key="1">
    <source>
        <dbReference type="EMBL" id="PYF05018.1"/>
    </source>
</evidence>
<dbReference type="RefSeq" id="WP_110779654.1">
    <property type="nucleotide sequence ID" value="NZ_QJTI01000002.1"/>
</dbReference>
<dbReference type="Proteomes" id="UP000248148">
    <property type="component" value="Unassembled WGS sequence"/>
</dbReference>
<organism evidence="1 2">
    <name type="scientific">Rhodopseudomonas faecalis</name>
    <dbReference type="NCBI Taxonomy" id="99655"/>
    <lineage>
        <taxon>Bacteria</taxon>
        <taxon>Pseudomonadati</taxon>
        <taxon>Pseudomonadota</taxon>
        <taxon>Alphaproteobacteria</taxon>
        <taxon>Hyphomicrobiales</taxon>
        <taxon>Nitrobacteraceae</taxon>
        <taxon>Rhodopseudomonas</taxon>
    </lineage>
</organism>
<accession>A0A318TPT6</accession>
<name>A0A318TPT6_9BRAD</name>
<proteinExistence type="predicted"/>
<dbReference type="EMBL" id="QJTI01000002">
    <property type="protein sequence ID" value="PYF05018.1"/>
    <property type="molecule type" value="Genomic_DNA"/>
</dbReference>
<protein>
    <submittedName>
        <fullName evidence="1">Uncharacterized protein</fullName>
    </submittedName>
</protein>
<dbReference type="AlphaFoldDB" id="A0A318TPT6"/>